<reference evidence="1" key="1">
    <citation type="submission" date="2023-07" db="EMBL/GenBank/DDBJ databases">
        <title>Black Yeasts Isolated from many extreme environments.</title>
        <authorList>
            <person name="Coleine C."/>
            <person name="Stajich J.E."/>
            <person name="Selbmann L."/>
        </authorList>
    </citation>
    <scope>NUCLEOTIDE SEQUENCE</scope>
    <source>
        <strain evidence="1">CCFEE 5714</strain>
    </source>
</reference>
<proteinExistence type="predicted"/>
<accession>A0ACC3MV78</accession>
<evidence type="ECO:0000313" key="2">
    <source>
        <dbReference type="Proteomes" id="UP001281147"/>
    </source>
</evidence>
<dbReference type="Proteomes" id="UP001281147">
    <property type="component" value="Unassembled WGS sequence"/>
</dbReference>
<comment type="caution">
    <text evidence="1">The sequence shown here is derived from an EMBL/GenBank/DDBJ whole genome shotgun (WGS) entry which is preliminary data.</text>
</comment>
<sequence>MARVEHNTSADITMHEPSTSGLFSDLDKLDWMKQKLSTSQKAWTFCELRSLATTALDPLRRPASQKSAQLATQVYNIPELLEQILYFLNAKDILQASTTNKFMAAALPSSSTIQKKLCLKVDADSFFQTPFAKGLFRSVWLEQLTYTPLGDKDDPFDQDKWYKDHSTLFLRMCFGSGRVPRPGTRYRSMNLCQPHVTEMTLIPTCCNDDGSIRESEDSTTRPRVTKIASATGVTLGQLIDEAAKLQEAHRLCPDIESQMLKPDGTALVGVICVGAISLRYDDPIRVYRREAPARDREIMEERKAEDKTREKLEAYTNAKREAASKSQAIPTLAEYEAS</sequence>
<evidence type="ECO:0000313" key="1">
    <source>
        <dbReference type="EMBL" id="KAK3704405.1"/>
    </source>
</evidence>
<gene>
    <name evidence="1" type="ORF">LTR37_013828</name>
</gene>
<protein>
    <submittedName>
        <fullName evidence="1">Uncharacterized protein</fullName>
    </submittedName>
</protein>
<keyword evidence="2" id="KW-1185">Reference proteome</keyword>
<name>A0ACC3MV78_9PEZI</name>
<dbReference type="EMBL" id="JAUTXU010000139">
    <property type="protein sequence ID" value="KAK3704405.1"/>
    <property type="molecule type" value="Genomic_DNA"/>
</dbReference>
<organism evidence="1 2">
    <name type="scientific">Vermiconidia calcicola</name>
    <dbReference type="NCBI Taxonomy" id="1690605"/>
    <lineage>
        <taxon>Eukaryota</taxon>
        <taxon>Fungi</taxon>
        <taxon>Dikarya</taxon>
        <taxon>Ascomycota</taxon>
        <taxon>Pezizomycotina</taxon>
        <taxon>Dothideomycetes</taxon>
        <taxon>Dothideomycetidae</taxon>
        <taxon>Mycosphaerellales</taxon>
        <taxon>Extremaceae</taxon>
        <taxon>Vermiconidia</taxon>
    </lineage>
</organism>